<sequence>MISSKLILLSVALCLVDCCLPAPAIKTKTKTKTTKKTPSAAVAEGLAILLIKPKTNSFSYPGNVARLRNEERHRIARELGVGSTTEDSTTMDPTKDTTTMDPTKDTTTMNPTKASTTMDPTKDTTTMDPTEESTPGPDPKEETINNIKSAIDSSFLVALEKQKITVPIKNITFSFNRKLPISEGDLCDGTAFYDLTGEYITCKGKPIVARADITIDLKSPVDRLTFEAAFKEALKQLDDLFAITNAATFKFK</sequence>
<feature type="chain" id="PRO_5042108222" evidence="2">
    <location>
        <begin position="22"/>
        <end position="252"/>
    </location>
</feature>
<protein>
    <submittedName>
        <fullName evidence="4">Uncharacterized protein</fullName>
    </submittedName>
</protein>
<evidence type="ECO:0000256" key="2">
    <source>
        <dbReference type="SAM" id="SignalP"/>
    </source>
</evidence>
<evidence type="ECO:0000256" key="1">
    <source>
        <dbReference type="SAM" id="MobiDB-lite"/>
    </source>
</evidence>
<evidence type="ECO:0000313" key="4">
    <source>
        <dbReference type="WBParaSite" id="MBELARI_LOCUS9115"/>
    </source>
</evidence>
<evidence type="ECO:0000313" key="3">
    <source>
        <dbReference type="Proteomes" id="UP000887575"/>
    </source>
</evidence>
<accession>A0AAF3JBT2</accession>
<dbReference type="Proteomes" id="UP000887575">
    <property type="component" value="Unassembled WGS sequence"/>
</dbReference>
<keyword evidence="2" id="KW-0732">Signal</keyword>
<feature type="compositionally biased region" description="Low complexity" evidence="1">
    <location>
        <begin position="90"/>
        <end position="128"/>
    </location>
</feature>
<feature type="signal peptide" evidence="2">
    <location>
        <begin position="1"/>
        <end position="21"/>
    </location>
</feature>
<proteinExistence type="predicted"/>
<reference evidence="4" key="1">
    <citation type="submission" date="2024-02" db="UniProtKB">
        <authorList>
            <consortium name="WormBaseParasite"/>
        </authorList>
    </citation>
    <scope>IDENTIFICATION</scope>
</reference>
<dbReference type="WBParaSite" id="MBELARI_LOCUS9115">
    <property type="protein sequence ID" value="MBELARI_LOCUS9115"/>
    <property type="gene ID" value="MBELARI_LOCUS9115"/>
</dbReference>
<feature type="region of interest" description="Disordered" evidence="1">
    <location>
        <begin position="76"/>
        <end position="143"/>
    </location>
</feature>
<name>A0AAF3JBT2_9BILA</name>
<keyword evidence="3" id="KW-1185">Reference proteome</keyword>
<organism evidence="3 4">
    <name type="scientific">Mesorhabditis belari</name>
    <dbReference type="NCBI Taxonomy" id="2138241"/>
    <lineage>
        <taxon>Eukaryota</taxon>
        <taxon>Metazoa</taxon>
        <taxon>Ecdysozoa</taxon>
        <taxon>Nematoda</taxon>
        <taxon>Chromadorea</taxon>
        <taxon>Rhabditida</taxon>
        <taxon>Rhabditina</taxon>
        <taxon>Rhabditomorpha</taxon>
        <taxon>Rhabditoidea</taxon>
        <taxon>Rhabditidae</taxon>
        <taxon>Mesorhabditinae</taxon>
        <taxon>Mesorhabditis</taxon>
    </lineage>
</organism>
<dbReference type="AlphaFoldDB" id="A0AAF3JBT2"/>